<protein>
    <submittedName>
        <fullName evidence="1">Uncharacterized protein</fullName>
    </submittedName>
</protein>
<gene>
    <name evidence="1" type="ORF">ECRASSUSDP1_LOCUS20490</name>
</gene>
<dbReference type="EMBL" id="CAMPGE010020898">
    <property type="protein sequence ID" value="CAI2379082.1"/>
    <property type="molecule type" value="Genomic_DNA"/>
</dbReference>
<evidence type="ECO:0000313" key="1">
    <source>
        <dbReference type="EMBL" id="CAI2379082.1"/>
    </source>
</evidence>
<dbReference type="AlphaFoldDB" id="A0AAD1XVA3"/>
<comment type="caution">
    <text evidence="1">The sequence shown here is derived from an EMBL/GenBank/DDBJ whole genome shotgun (WGS) entry which is preliminary data.</text>
</comment>
<name>A0AAD1XVA3_EUPCR</name>
<keyword evidence="2" id="KW-1185">Reference proteome</keyword>
<evidence type="ECO:0000313" key="2">
    <source>
        <dbReference type="Proteomes" id="UP001295684"/>
    </source>
</evidence>
<proteinExistence type="predicted"/>
<reference evidence="1" key="1">
    <citation type="submission" date="2023-07" db="EMBL/GenBank/DDBJ databases">
        <authorList>
            <consortium name="AG Swart"/>
            <person name="Singh M."/>
            <person name="Singh A."/>
            <person name="Seah K."/>
            <person name="Emmerich C."/>
        </authorList>
    </citation>
    <scope>NUCLEOTIDE SEQUENCE</scope>
    <source>
        <strain evidence="1">DP1</strain>
    </source>
</reference>
<organism evidence="1 2">
    <name type="scientific">Euplotes crassus</name>
    <dbReference type="NCBI Taxonomy" id="5936"/>
    <lineage>
        <taxon>Eukaryota</taxon>
        <taxon>Sar</taxon>
        <taxon>Alveolata</taxon>
        <taxon>Ciliophora</taxon>
        <taxon>Intramacronucleata</taxon>
        <taxon>Spirotrichea</taxon>
        <taxon>Hypotrichia</taxon>
        <taxon>Euplotida</taxon>
        <taxon>Euplotidae</taxon>
        <taxon>Moneuplotes</taxon>
    </lineage>
</organism>
<dbReference type="Proteomes" id="UP001295684">
    <property type="component" value="Unassembled WGS sequence"/>
</dbReference>
<sequence>MELTKANLEQQVSQEEHQFLQKAHEIAYKCFSKQKRQISTMDKLVVNYALKYESKGLLKTIEHFGAPRLKYVHAIQDSNYGYFRKFIKTSRIKEFLSLNIKLDANKIEKYSYYHRFIIRLLPRVTNSLSLCKCKIAPNQLRKFIQIGRHIKDIQFIQCNIVFGKIQFNNNLHYSIRSIAFNMENCVQELTEENILEGIKCTLTAASLTDLKSSLNSVKISRIKLKASIKEHTRSLGFDKVRVCIDLSHLSEYRLVQ</sequence>
<accession>A0AAD1XVA3</accession>